<name>A0ABU1MRK5_9SPHN</name>
<dbReference type="Proteomes" id="UP001184150">
    <property type="component" value="Unassembled WGS sequence"/>
</dbReference>
<sequence>MCSTPTVPTTPERQTLKLPDQGAPAGAMDNARWRRAILAGMVTSPLGLTGSARISSITLGSGGTLG</sequence>
<organism evidence="2 3">
    <name type="scientific">Novosphingobium capsulatum</name>
    <dbReference type="NCBI Taxonomy" id="13688"/>
    <lineage>
        <taxon>Bacteria</taxon>
        <taxon>Pseudomonadati</taxon>
        <taxon>Pseudomonadota</taxon>
        <taxon>Alphaproteobacteria</taxon>
        <taxon>Sphingomonadales</taxon>
        <taxon>Sphingomonadaceae</taxon>
        <taxon>Novosphingobium</taxon>
    </lineage>
</organism>
<feature type="region of interest" description="Disordered" evidence="1">
    <location>
        <begin position="1"/>
        <end position="26"/>
    </location>
</feature>
<evidence type="ECO:0000313" key="2">
    <source>
        <dbReference type="EMBL" id="MDR6512980.1"/>
    </source>
</evidence>
<comment type="caution">
    <text evidence="2">The sequence shown here is derived from an EMBL/GenBank/DDBJ whole genome shotgun (WGS) entry which is preliminary data.</text>
</comment>
<accession>A0ABU1MRK5</accession>
<dbReference type="RefSeq" id="WP_309806363.1">
    <property type="nucleotide sequence ID" value="NZ_JAVDRD010000013.1"/>
</dbReference>
<feature type="compositionally biased region" description="Polar residues" evidence="1">
    <location>
        <begin position="1"/>
        <end position="13"/>
    </location>
</feature>
<protein>
    <submittedName>
        <fullName evidence="2">Uncharacterized protein</fullName>
    </submittedName>
</protein>
<evidence type="ECO:0000313" key="3">
    <source>
        <dbReference type="Proteomes" id="UP001184150"/>
    </source>
</evidence>
<gene>
    <name evidence="2" type="ORF">J2792_003868</name>
</gene>
<evidence type="ECO:0000256" key="1">
    <source>
        <dbReference type="SAM" id="MobiDB-lite"/>
    </source>
</evidence>
<keyword evidence="3" id="KW-1185">Reference proteome</keyword>
<reference evidence="2 3" key="1">
    <citation type="submission" date="2023-07" db="EMBL/GenBank/DDBJ databases">
        <title>Sorghum-associated microbial communities from plants grown in Nebraska, USA.</title>
        <authorList>
            <person name="Schachtman D."/>
        </authorList>
    </citation>
    <scope>NUCLEOTIDE SEQUENCE [LARGE SCALE GENOMIC DNA]</scope>
    <source>
        <strain evidence="2 3">DS1027</strain>
    </source>
</reference>
<dbReference type="EMBL" id="JAVDRD010000013">
    <property type="protein sequence ID" value="MDR6512980.1"/>
    <property type="molecule type" value="Genomic_DNA"/>
</dbReference>
<proteinExistence type="predicted"/>